<evidence type="ECO:0000313" key="4">
    <source>
        <dbReference type="EMBL" id="CAE7347042.1"/>
    </source>
</evidence>
<gene>
    <name evidence="4" type="primary">FUBP3</name>
    <name evidence="4" type="ORF">SNAT2548_LOCUS18209</name>
</gene>
<dbReference type="AlphaFoldDB" id="A0A812PGE0"/>
<dbReference type="EMBL" id="CAJNDS010002137">
    <property type="protein sequence ID" value="CAE7347042.1"/>
    <property type="molecule type" value="Genomic_DNA"/>
</dbReference>
<evidence type="ECO:0000259" key="3">
    <source>
        <dbReference type="SMART" id="SM00322"/>
    </source>
</evidence>
<sequence length="197" mass="21247">MHSAQIKVPAQKIGVVVGRMGSMIKAIQEQHKVHISRSGETFTVLGQQQAVAMATMAIKELIGEKPGMHSAQIKVPAQKIGVVVGRMGSMIKAIQERRDVTVRRSHDLFTIVGEQQAVTMATEDIKELTGAIQVICVSWLQSGDCLPTLLTGKERVLLGVPQKLAPGQGQGSGQLMAYRNRASYSPSGIPFGYWGVD</sequence>
<organism evidence="4 5">
    <name type="scientific">Symbiodinium natans</name>
    <dbReference type="NCBI Taxonomy" id="878477"/>
    <lineage>
        <taxon>Eukaryota</taxon>
        <taxon>Sar</taxon>
        <taxon>Alveolata</taxon>
        <taxon>Dinophyceae</taxon>
        <taxon>Suessiales</taxon>
        <taxon>Symbiodiniaceae</taxon>
        <taxon>Symbiodinium</taxon>
    </lineage>
</organism>
<keyword evidence="2" id="KW-0694">RNA-binding</keyword>
<dbReference type="InterPro" id="IPR004087">
    <property type="entry name" value="KH_dom"/>
</dbReference>
<dbReference type="SMART" id="SM00322">
    <property type="entry name" value="KH"/>
    <property type="match status" value="2"/>
</dbReference>
<feature type="domain" description="K Homology" evidence="3">
    <location>
        <begin position="2"/>
        <end position="63"/>
    </location>
</feature>
<evidence type="ECO:0000313" key="5">
    <source>
        <dbReference type="Proteomes" id="UP000604046"/>
    </source>
</evidence>
<dbReference type="SUPFAM" id="SSF54791">
    <property type="entry name" value="Eukaryotic type KH-domain (KH-domain type I)"/>
    <property type="match status" value="2"/>
</dbReference>
<dbReference type="PROSITE" id="PS50084">
    <property type="entry name" value="KH_TYPE_1"/>
    <property type="match status" value="2"/>
</dbReference>
<dbReference type="GO" id="GO:0003723">
    <property type="term" value="F:RNA binding"/>
    <property type="evidence" value="ECO:0007669"/>
    <property type="project" value="UniProtKB-UniRule"/>
</dbReference>
<dbReference type="Proteomes" id="UP000604046">
    <property type="component" value="Unassembled WGS sequence"/>
</dbReference>
<feature type="domain" description="K Homology" evidence="3">
    <location>
        <begin position="67"/>
        <end position="130"/>
    </location>
</feature>
<keyword evidence="5" id="KW-1185">Reference proteome</keyword>
<name>A0A812PGE0_9DINO</name>
<proteinExistence type="predicted"/>
<dbReference type="PANTHER" id="PTHR10288">
    <property type="entry name" value="KH DOMAIN CONTAINING RNA BINDING PROTEIN"/>
    <property type="match status" value="1"/>
</dbReference>
<dbReference type="OrthoDB" id="5204190at2759"/>
<evidence type="ECO:0000256" key="2">
    <source>
        <dbReference type="PROSITE-ProRule" id="PRU00117"/>
    </source>
</evidence>
<dbReference type="InterPro" id="IPR036612">
    <property type="entry name" value="KH_dom_type_1_sf"/>
</dbReference>
<evidence type="ECO:0000256" key="1">
    <source>
        <dbReference type="ARBA" id="ARBA00022737"/>
    </source>
</evidence>
<comment type="caution">
    <text evidence="4">The sequence shown here is derived from an EMBL/GenBank/DDBJ whole genome shotgun (WGS) entry which is preliminary data.</text>
</comment>
<dbReference type="Pfam" id="PF00013">
    <property type="entry name" value="KH_1"/>
    <property type="match status" value="2"/>
</dbReference>
<accession>A0A812PGE0</accession>
<dbReference type="Gene3D" id="3.30.1370.10">
    <property type="entry name" value="K Homology domain, type 1"/>
    <property type="match status" value="2"/>
</dbReference>
<keyword evidence="1" id="KW-0677">Repeat</keyword>
<reference evidence="4" key="1">
    <citation type="submission" date="2021-02" db="EMBL/GenBank/DDBJ databases">
        <authorList>
            <person name="Dougan E. K."/>
            <person name="Rhodes N."/>
            <person name="Thang M."/>
            <person name="Chan C."/>
        </authorList>
    </citation>
    <scope>NUCLEOTIDE SEQUENCE</scope>
</reference>
<protein>
    <submittedName>
        <fullName evidence="4">FUBP3 protein</fullName>
    </submittedName>
</protein>
<dbReference type="CDD" id="cd00105">
    <property type="entry name" value="KH-I"/>
    <property type="match status" value="1"/>
</dbReference>
<dbReference type="InterPro" id="IPR004088">
    <property type="entry name" value="KH_dom_type_1"/>
</dbReference>